<dbReference type="InterPro" id="IPR038371">
    <property type="entry name" value="Cu_polyphenol_OxRdtase_sf"/>
</dbReference>
<keyword evidence="5" id="KW-0378">Hydrolase</keyword>
<comment type="catalytic activity">
    <reaction evidence="8">
        <text>adenosine + phosphate = alpha-D-ribose 1-phosphate + adenine</text>
        <dbReference type="Rhea" id="RHEA:27642"/>
        <dbReference type="ChEBI" id="CHEBI:16335"/>
        <dbReference type="ChEBI" id="CHEBI:16708"/>
        <dbReference type="ChEBI" id="CHEBI:43474"/>
        <dbReference type="ChEBI" id="CHEBI:57720"/>
        <dbReference type="EC" id="2.4.2.1"/>
    </reaction>
    <physiologicalReaction direction="left-to-right" evidence="8">
        <dbReference type="Rhea" id="RHEA:27643"/>
    </physiologicalReaction>
</comment>
<comment type="similarity">
    <text evidence="2 10">Belongs to the purine nucleoside phosphorylase YfiH/LACC1 family.</text>
</comment>
<dbReference type="Pfam" id="PF02578">
    <property type="entry name" value="Cu-oxidase_4"/>
    <property type="match status" value="1"/>
</dbReference>
<dbReference type="GO" id="GO:0016787">
    <property type="term" value="F:hydrolase activity"/>
    <property type="evidence" value="ECO:0007669"/>
    <property type="project" value="UniProtKB-KW"/>
</dbReference>
<dbReference type="OrthoDB" id="4279at2"/>
<accession>A0A1G9QBG6</accession>
<evidence type="ECO:0000256" key="8">
    <source>
        <dbReference type="ARBA" id="ARBA00048968"/>
    </source>
</evidence>
<evidence type="ECO:0000256" key="2">
    <source>
        <dbReference type="ARBA" id="ARBA00007353"/>
    </source>
</evidence>
<keyword evidence="12" id="KW-1185">Reference proteome</keyword>
<dbReference type="AlphaFoldDB" id="A0A1G9QBG6"/>
<keyword evidence="4" id="KW-0479">Metal-binding</keyword>
<comment type="catalytic activity">
    <reaction evidence="1">
        <text>inosine + phosphate = alpha-D-ribose 1-phosphate + hypoxanthine</text>
        <dbReference type="Rhea" id="RHEA:27646"/>
        <dbReference type="ChEBI" id="CHEBI:17368"/>
        <dbReference type="ChEBI" id="CHEBI:17596"/>
        <dbReference type="ChEBI" id="CHEBI:43474"/>
        <dbReference type="ChEBI" id="CHEBI:57720"/>
        <dbReference type="EC" id="2.4.2.1"/>
    </reaction>
    <physiologicalReaction direction="left-to-right" evidence="1">
        <dbReference type="Rhea" id="RHEA:27647"/>
    </physiologicalReaction>
</comment>
<evidence type="ECO:0000256" key="3">
    <source>
        <dbReference type="ARBA" id="ARBA00022679"/>
    </source>
</evidence>
<dbReference type="CDD" id="cd16833">
    <property type="entry name" value="YfiH"/>
    <property type="match status" value="1"/>
</dbReference>
<evidence type="ECO:0000256" key="7">
    <source>
        <dbReference type="ARBA" id="ARBA00047989"/>
    </source>
</evidence>
<proteinExistence type="inferred from homology"/>
<evidence type="ECO:0000313" key="12">
    <source>
        <dbReference type="Proteomes" id="UP000198901"/>
    </source>
</evidence>
<dbReference type="GO" id="GO:0005507">
    <property type="term" value="F:copper ion binding"/>
    <property type="evidence" value="ECO:0007669"/>
    <property type="project" value="TreeGrafter"/>
</dbReference>
<comment type="catalytic activity">
    <reaction evidence="9">
        <text>S-methyl-5'-thioadenosine + phosphate = 5-(methylsulfanyl)-alpha-D-ribose 1-phosphate + adenine</text>
        <dbReference type="Rhea" id="RHEA:11852"/>
        <dbReference type="ChEBI" id="CHEBI:16708"/>
        <dbReference type="ChEBI" id="CHEBI:17509"/>
        <dbReference type="ChEBI" id="CHEBI:43474"/>
        <dbReference type="ChEBI" id="CHEBI:58533"/>
        <dbReference type="EC" id="2.4.2.28"/>
    </reaction>
    <physiologicalReaction direction="left-to-right" evidence="9">
        <dbReference type="Rhea" id="RHEA:11853"/>
    </physiologicalReaction>
</comment>
<dbReference type="STRING" id="563176.SAMN04488090_2555"/>
<organism evidence="11 12">
    <name type="scientific">Siphonobacter aquaeclarae</name>
    <dbReference type="NCBI Taxonomy" id="563176"/>
    <lineage>
        <taxon>Bacteria</taxon>
        <taxon>Pseudomonadati</taxon>
        <taxon>Bacteroidota</taxon>
        <taxon>Cytophagia</taxon>
        <taxon>Cytophagales</taxon>
        <taxon>Cytophagaceae</taxon>
        <taxon>Siphonobacter</taxon>
    </lineage>
</organism>
<dbReference type="NCBIfam" id="TIGR00726">
    <property type="entry name" value="peptidoglycan editing factor PgeF"/>
    <property type="match status" value="1"/>
</dbReference>
<evidence type="ECO:0000256" key="5">
    <source>
        <dbReference type="ARBA" id="ARBA00022801"/>
    </source>
</evidence>
<sequence>MSPLLFRKPAIFAAFPELIAAESTRHGGVSLPPYASLNLGGSTQDNPDAVAENRRRFYAGLGISADQVASSHQVHGSEIWQTDQPGREQGHDAVVTDAPGVFALVTIADCTPILIYDARNKVAAAIHAGWRGTVSKLVAKTLSQMQESYGTKGEDCYGYVGTCIDECSFEVGTDVADHFDSVYKRFDEEKQKFFVNLKEANASQLRDFGVPANQLEISSYSTVLNNADYFSHRAEKGVTGRLVAIIGRKS</sequence>
<evidence type="ECO:0000256" key="4">
    <source>
        <dbReference type="ARBA" id="ARBA00022723"/>
    </source>
</evidence>
<evidence type="ECO:0000256" key="1">
    <source>
        <dbReference type="ARBA" id="ARBA00000553"/>
    </source>
</evidence>
<dbReference type="InterPro" id="IPR003730">
    <property type="entry name" value="Cu_polyphenol_OxRdtase"/>
</dbReference>
<evidence type="ECO:0000256" key="6">
    <source>
        <dbReference type="ARBA" id="ARBA00022833"/>
    </source>
</evidence>
<keyword evidence="6" id="KW-0862">Zinc</keyword>
<reference evidence="11 12" key="1">
    <citation type="submission" date="2016-10" db="EMBL/GenBank/DDBJ databases">
        <authorList>
            <person name="de Groot N.N."/>
        </authorList>
    </citation>
    <scope>NUCLEOTIDE SEQUENCE [LARGE SCALE GENOMIC DNA]</scope>
    <source>
        <strain evidence="11 12">DSM 21668</strain>
    </source>
</reference>
<dbReference type="Gene3D" id="3.60.140.10">
    <property type="entry name" value="CNF1/YfiH-like putative cysteine hydrolases"/>
    <property type="match status" value="1"/>
</dbReference>
<dbReference type="PANTHER" id="PTHR30616:SF2">
    <property type="entry name" value="PURINE NUCLEOSIDE PHOSPHORYLASE LACC1"/>
    <property type="match status" value="1"/>
</dbReference>
<dbReference type="RefSeq" id="WP_093202539.1">
    <property type="nucleotide sequence ID" value="NZ_FNGS01000004.1"/>
</dbReference>
<protein>
    <recommendedName>
        <fullName evidence="10">Purine nucleoside phosphorylase</fullName>
    </recommendedName>
</protein>
<evidence type="ECO:0000256" key="9">
    <source>
        <dbReference type="ARBA" id="ARBA00049893"/>
    </source>
</evidence>
<gene>
    <name evidence="11" type="ORF">SAMN04488090_2555</name>
</gene>
<name>A0A1G9QBG6_9BACT</name>
<dbReference type="SUPFAM" id="SSF64438">
    <property type="entry name" value="CNF1/YfiH-like putative cysteine hydrolases"/>
    <property type="match status" value="1"/>
</dbReference>
<dbReference type="InterPro" id="IPR011324">
    <property type="entry name" value="Cytotoxic_necrot_fac-like_cat"/>
</dbReference>
<dbReference type="GO" id="GO:0017061">
    <property type="term" value="F:S-methyl-5-thioadenosine phosphorylase activity"/>
    <property type="evidence" value="ECO:0007669"/>
    <property type="project" value="UniProtKB-EC"/>
</dbReference>
<comment type="catalytic activity">
    <reaction evidence="7">
        <text>adenosine + H2O + H(+) = inosine + NH4(+)</text>
        <dbReference type="Rhea" id="RHEA:24408"/>
        <dbReference type="ChEBI" id="CHEBI:15377"/>
        <dbReference type="ChEBI" id="CHEBI:15378"/>
        <dbReference type="ChEBI" id="CHEBI:16335"/>
        <dbReference type="ChEBI" id="CHEBI:17596"/>
        <dbReference type="ChEBI" id="CHEBI:28938"/>
        <dbReference type="EC" id="3.5.4.4"/>
    </reaction>
    <physiologicalReaction direction="left-to-right" evidence="7">
        <dbReference type="Rhea" id="RHEA:24409"/>
    </physiologicalReaction>
</comment>
<dbReference type="EMBL" id="FNGS01000004">
    <property type="protein sequence ID" value="SDM08378.1"/>
    <property type="molecule type" value="Genomic_DNA"/>
</dbReference>
<dbReference type="PANTHER" id="PTHR30616">
    <property type="entry name" value="UNCHARACTERIZED PROTEIN YFIH"/>
    <property type="match status" value="1"/>
</dbReference>
<evidence type="ECO:0000313" key="11">
    <source>
        <dbReference type="EMBL" id="SDM08378.1"/>
    </source>
</evidence>
<dbReference type="Proteomes" id="UP000198901">
    <property type="component" value="Unassembled WGS sequence"/>
</dbReference>
<keyword evidence="3" id="KW-0808">Transferase</keyword>
<evidence type="ECO:0000256" key="10">
    <source>
        <dbReference type="RuleBase" id="RU361274"/>
    </source>
</evidence>